<evidence type="ECO:0000256" key="1">
    <source>
        <dbReference type="ARBA" id="ARBA00007788"/>
    </source>
</evidence>
<evidence type="ECO:0000313" key="9">
    <source>
        <dbReference type="EMBL" id="HIX67830.1"/>
    </source>
</evidence>
<comment type="caution">
    <text evidence="9">The sequence shown here is derived from an EMBL/GenBank/DDBJ whole genome shotgun (WGS) entry which is preliminary data.</text>
</comment>
<dbReference type="InterPro" id="IPR013249">
    <property type="entry name" value="RNA_pol_sigma70_r4_t2"/>
</dbReference>
<gene>
    <name evidence="9" type="ORF">H9735_06855</name>
</gene>
<evidence type="ECO:0000313" key="10">
    <source>
        <dbReference type="Proteomes" id="UP000886721"/>
    </source>
</evidence>
<dbReference type="Pfam" id="PF04542">
    <property type="entry name" value="Sigma70_r2"/>
    <property type="match status" value="1"/>
</dbReference>
<dbReference type="EMBL" id="DXEM01000021">
    <property type="protein sequence ID" value="HIX67830.1"/>
    <property type="molecule type" value="Genomic_DNA"/>
</dbReference>
<dbReference type="Gene3D" id="1.20.120.1810">
    <property type="match status" value="1"/>
</dbReference>
<keyword evidence="3" id="KW-0805">Transcription regulation</keyword>
<keyword evidence="5" id="KW-0238">DNA-binding</keyword>
<proteinExistence type="inferred from homology"/>
<dbReference type="PANTHER" id="PTHR30385">
    <property type="entry name" value="SIGMA FACTOR F FLAGELLAR"/>
    <property type="match status" value="1"/>
</dbReference>
<evidence type="ECO:0000256" key="3">
    <source>
        <dbReference type="ARBA" id="ARBA00023015"/>
    </source>
</evidence>
<comment type="similarity">
    <text evidence="1">Belongs to the sigma-70 factor family.</text>
</comment>
<evidence type="ECO:0000259" key="8">
    <source>
        <dbReference type="PROSITE" id="PS00715"/>
    </source>
</evidence>
<dbReference type="PRINTS" id="PR00046">
    <property type="entry name" value="SIGMA70FCT"/>
</dbReference>
<keyword evidence="6" id="KW-0804">Transcription</keyword>
<evidence type="ECO:0000256" key="6">
    <source>
        <dbReference type="ARBA" id="ARBA00023163"/>
    </source>
</evidence>
<evidence type="ECO:0000256" key="4">
    <source>
        <dbReference type="ARBA" id="ARBA00023082"/>
    </source>
</evidence>
<dbReference type="SUPFAM" id="SSF46894">
    <property type="entry name" value="C-terminal effector domain of the bipartite response regulators"/>
    <property type="match status" value="1"/>
</dbReference>
<dbReference type="GO" id="GO:0003677">
    <property type="term" value="F:DNA binding"/>
    <property type="evidence" value="ECO:0007669"/>
    <property type="project" value="UniProtKB-KW"/>
</dbReference>
<dbReference type="InterPro" id="IPR013325">
    <property type="entry name" value="RNA_pol_sigma_r2"/>
</dbReference>
<organism evidence="9 10">
    <name type="scientific">Candidatus Anaerostipes excrementavium</name>
    <dbReference type="NCBI Taxonomy" id="2838463"/>
    <lineage>
        <taxon>Bacteria</taxon>
        <taxon>Bacillati</taxon>
        <taxon>Bacillota</taxon>
        <taxon>Clostridia</taxon>
        <taxon>Lachnospirales</taxon>
        <taxon>Lachnospiraceae</taxon>
        <taxon>Anaerostipes</taxon>
    </lineage>
</organism>
<accession>A0A9D1WVZ7</accession>
<evidence type="ECO:0000256" key="2">
    <source>
        <dbReference type="ARBA" id="ARBA00021245"/>
    </source>
</evidence>
<dbReference type="Proteomes" id="UP000886721">
    <property type="component" value="Unassembled WGS sequence"/>
</dbReference>
<dbReference type="InterPro" id="IPR007627">
    <property type="entry name" value="RNA_pol_sigma70_r2"/>
</dbReference>
<dbReference type="InterPro" id="IPR014284">
    <property type="entry name" value="RNA_pol_sigma-70_dom"/>
</dbReference>
<dbReference type="PANTHER" id="PTHR30385:SF1">
    <property type="entry name" value="RNA POLYMERASE SIGMA-H FACTOR"/>
    <property type="match status" value="1"/>
</dbReference>
<dbReference type="GO" id="GO:0006352">
    <property type="term" value="P:DNA-templated transcription initiation"/>
    <property type="evidence" value="ECO:0007669"/>
    <property type="project" value="InterPro"/>
</dbReference>
<evidence type="ECO:0000256" key="7">
    <source>
        <dbReference type="ARBA" id="ARBA00024701"/>
    </source>
</evidence>
<dbReference type="Gene3D" id="1.10.10.10">
    <property type="entry name" value="Winged helix-like DNA-binding domain superfamily/Winged helix DNA-binding domain"/>
    <property type="match status" value="1"/>
</dbReference>
<reference evidence="9" key="2">
    <citation type="submission" date="2021-04" db="EMBL/GenBank/DDBJ databases">
        <authorList>
            <person name="Gilroy R."/>
        </authorList>
    </citation>
    <scope>NUCLEOTIDE SEQUENCE</scope>
    <source>
        <strain evidence="9">CHK191-13928</strain>
    </source>
</reference>
<dbReference type="AlphaFoldDB" id="A0A9D1WVZ7"/>
<dbReference type="InterPro" id="IPR016371">
    <property type="entry name" value="RNA_pol_sigma-H_factor"/>
</dbReference>
<protein>
    <recommendedName>
        <fullName evidence="2">RNA polymerase sigma factor SigS</fullName>
    </recommendedName>
</protein>
<dbReference type="PROSITE" id="PS00715">
    <property type="entry name" value="SIGMA70_1"/>
    <property type="match status" value="1"/>
</dbReference>
<dbReference type="InterPro" id="IPR000943">
    <property type="entry name" value="RNA_pol_sigma70"/>
</dbReference>
<reference evidence="9" key="1">
    <citation type="journal article" date="2021" name="PeerJ">
        <title>Extensive microbial diversity within the chicken gut microbiome revealed by metagenomics and culture.</title>
        <authorList>
            <person name="Gilroy R."/>
            <person name="Ravi A."/>
            <person name="Getino M."/>
            <person name="Pursley I."/>
            <person name="Horton D.L."/>
            <person name="Alikhan N.F."/>
            <person name="Baker D."/>
            <person name="Gharbi K."/>
            <person name="Hall N."/>
            <person name="Watson M."/>
            <person name="Adriaenssens E.M."/>
            <person name="Foster-Nyarko E."/>
            <person name="Jarju S."/>
            <person name="Secka A."/>
            <person name="Antonio M."/>
            <person name="Oren A."/>
            <person name="Chaudhuri R.R."/>
            <person name="La Ragione R."/>
            <person name="Hildebrand F."/>
            <person name="Pallen M.J."/>
        </authorList>
    </citation>
    <scope>NUCLEOTIDE SEQUENCE</scope>
    <source>
        <strain evidence="9">CHK191-13928</strain>
    </source>
</reference>
<evidence type="ECO:0000256" key="5">
    <source>
        <dbReference type="ARBA" id="ARBA00023125"/>
    </source>
</evidence>
<feature type="domain" description="RNA polymerase sigma-70" evidence="8">
    <location>
        <begin position="51"/>
        <end position="64"/>
    </location>
</feature>
<dbReference type="NCBIfam" id="TIGR02937">
    <property type="entry name" value="sigma70-ECF"/>
    <property type="match status" value="1"/>
</dbReference>
<dbReference type="InterPro" id="IPR036388">
    <property type="entry name" value="WH-like_DNA-bd_sf"/>
</dbReference>
<dbReference type="PIRSF" id="PIRSF002939">
    <property type="entry name" value="RNA_polymerase_sigma-H_factor"/>
    <property type="match status" value="1"/>
</dbReference>
<dbReference type="Pfam" id="PF08281">
    <property type="entry name" value="Sigma70_r4_2"/>
    <property type="match status" value="1"/>
</dbReference>
<dbReference type="SUPFAM" id="SSF88946">
    <property type="entry name" value="Sigma2 domain of RNA polymerase sigma factors"/>
    <property type="match status" value="1"/>
</dbReference>
<dbReference type="InterPro" id="IPR016032">
    <property type="entry name" value="Sig_transdc_resp-reg_C-effctor"/>
</dbReference>
<dbReference type="GO" id="GO:0016987">
    <property type="term" value="F:sigma factor activity"/>
    <property type="evidence" value="ECO:0007669"/>
    <property type="project" value="UniProtKB-KW"/>
</dbReference>
<comment type="function">
    <text evidence="7">Sigma factors are initiation factors that promote the attachment of RNA polymerase to specific initiation sites and are then released. Sigma-S contributes to the protection against external stress, thus playing a role in cellular fitness and survival.</text>
</comment>
<keyword evidence="4" id="KW-0731">Sigma factor</keyword>
<sequence>MNRKEAYTDQELLQQIQGGSDTAMEQLLEKYRELVRAEARKFFLVGGDEEDLIQEGMIGLFKAIQGYRKEEEATFSTFATLCVRRQIYTTVTASNRKKHSPLNHYISIFGEQEEGSFDVMSEDGFDNPEERMLQKEMIHDYYREMDQRLSRFEKQVVKHYLRGENYTEIAQKLGKTQKSIDNAIQRIRRKLNQDS</sequence>
<name>A0A9D1WVZ7_9FIRM</name>